<protein>
    <submittedName>
        <fullName evidence="1">Uncharacterized protein</fullName>
    </submittedName>
</protein>
<sequence>MPLFPHEIDATTTEPRIIPDKFTSQVFQTHVTFVPSTCFCFLCVRNTELASQHASLRSFPLFAVEVLVSTKWSVSLWKANKENCRARNAFAPSRWKANRTERALKLIARSHASFWQASVSG</sequence>
<accession>A0A8X6TKL3</accession>
<gene>
    <name evidence="1" type="ORF">NPIL_156711</name>
</gene>
<evidence type="ECO:0000313" key="2">
    <source>
        <dbReference type="Proteomes" id="UP000887013"/>
    </source>
</evidence>
<dbReference type="Proteomes" id="UP000887013">
    <property type="component" value="Unassembled WGS sequence"/>
</dbReference>
<organism evidence="1 2">
    <name type="scientific">Nephila pilipes</name>
    <name type="common">Giant wood spider</name>
    <name type="synonym">Nephila maculata</name>
    <dbReference type="NCBI Taxonomy" id="299642"/>
    <lineage>
        <taxon>Eukaryota</taxon>
        <taxon>Metazoa</taxon>
        <taxon>Ecdysozoa</taxon>
        <taxon>Arthropoda</taxon>
        <taxon>Chelicerata</taxon>
        <taxon>Arachnida</taxon>
        <taxon>Araneae</taxon>
        <taxon>Araneomorphae</taxon>
        <taxon>Entelegynae</taxon>
        <taxon>Araneoidea</taxon>
        <taxon>Nephilidae</taxon>
        <taxon>Nephila</taxon>
    </lineage>
</organism>
<dbReference type="AlphaFoldDB" id="A0A8X6TKL3"/>
<keyword evidence="2" id="KW-1185">Reference proteome</keyword>
<name>A0A8X6TKL3_NEPPI</name>
<evidence type="ECO:0000313" key="1">
    <source>
        <dbReference type="EMBL" id="GFT28335.1"/>
    </source>
</evidence>
<dbReference type="EMBL" id="BMAW01107245">
    <property type="protein sequence ID" value="GFT28335.1"/>
    <property type="molecule type" value="Genomic_DNA"/>
</dbReference>
<comment type="caution">
    <text evidence="1">The sequence shown here is derived from an EMBL/GenBank/DDBJ whole genome shotgun (WGS) entry which is preliminary data.</text>
</comment>
<proteinExistence type="predicted"/>
<reference evidence="1" key="1">
    <citation type="submission" date="2020-08" db="EMBL/GenBank/DDBJ databases">
        <title>Multicomponent nature underlies the extraordinary mechanical properties of spider dragline silk.</title>
        <authorList>
            <person name="Kono N."/>
            <person name="Nakamura H."/>
            <person name="Mori M."/>
            <person name="Yoshida Y."/>
            <person name="Ohtoshi R."/>
            <person name="Malay A.D."/>
            <person name="Moran D.A.P."/>
            <person name="Tomita M."/>
            <person name="Numata K."/>
            <person name="Arakawa K."/>
        </authorList>
    </citation>
    <scope>NUCLEOTIDE SEQUENCE</scope>
</reference>